<evidence type="ECO:0000256" key="1">
    <source>
        <dbReference type="SAM" id="MobiDB-lite"/>
    </source>
</evidence>
<sequence>MRKYLCSAVKEPAVEEHAVFGGWLDVNARFHLKSFVWKGFTDEEQDLSFAEVGAVAGKVYRITVVEKPWKPDYLGKWEIIPRESTEEPKQGADGSKRSAEEPPPGGGSSTKRSKPSEDGEAEARLAKEGEAQRDGVGGVENDQMSQKGQGGNRTPQEGGSKQTPKEGQGSTSKEKPPKEPGGKQTPQEGQGQCGGNEKTPKEGQGGKTPEEGQDRYDQATRRALIPPDQAAKSARLPGWGTRATTAEERDEGLAAQRQAPEETAKEVQGGGIGKIPLQEQTRRKESLGLGELSEERGEKQDKADEESSSCADGGRFRIQETGGTGGQDTGRVQRQDTSEIRPLTIIGEYGLKHSLGVKPATTVQTCVDAFIGRYRRHGNVECNPAAYSLSVDEQPVYLKTRIWNYCEDGEAILHLNIRQTGG</sequence>
<organism evidence="2 3">
    <name type="scientific">Klebsormidium nitens</name>
    <name type="common">Green alga</name>
    <name type="synonym">Ulothrix nitens</name>
    <dbReference type="NCBI Taxonomy" id="105231"/>
    <lineage>
        <taxon>Eukaryota</taxon>
        <taxon>Viridiplantae</taxon>
        <taxon>Streptophyta</taxon>
        <taxon>Klebsormidiophyceae</taxon>
        <taxon>Klebsormidiales</taxon>
        <taxon>Klebsormidiaceae</taxon>
        <taxon>Klebsormidium</taxon>
    </lineage>
</organism>
<proteinExistence type="predicted"/>
<feature type="compositionally biased region" description="Basic and acidic residues" evidence="1">
    <location>
        <begin position="81"/>
        <end position="100"/>
    </location>
</feature>
<reference evidence="2 3" key="1">
    <citation type="journal article" date="2014" name="Nat. Commun.">
        <title>Klebsormidium flaccidum genome reveals primary factors for plant terrestrial adaptation.</title>
        <authorList>
            <person name="Hori K."/>
            <person name="Maruyama F."/>
            <person name="Fujisawa T."/>
            <person name="Togashi T."/>
            <person name="Yamamoto N."/>
            <person name="Seo M."/>
            <person name="Sato S."/>
            <person name="Yamada T."/>
            <person name="Mori H."/>
            <person name="Tajima N."/>
            <person name="Moriyama T."/>
            <person name="Ikeuchi M."/>
            <person name="Watanabe M."/>
            <person name="Wada H."/>
            <person name="Kobayashi K."/>
            <person name="Saito M."/>
            <person name="Masuda T."/>
            <person name="Sasaki-Sekimoto Y."/>
            <person name="Mashiguchi K."/>
            <person name="Awai K."/>
            <person name="Shimojima M."/>
            <person name="Masuda S."/>
            <person name="Iwai M."/>
            <person name="Nobusawa T."/>
            <person name="Narise T."/>
            <person name="Kondo S."/>
            <person name="Saito H."/>
            <person name="Sato R."/>
            <person name="Murakawa M."/>
            <person name="Ihara Y."/>
            <person name="Oshima-Yamada Y."/>
            <person name="Ohtaka K."/>
            <person name="Satoh M."/>
            <person name="Sonobe K."/>
            <person name="Ishii M."/>
            <person name="Ohtani R."/>
            <person name="Kanamori-Sato M."/>
            <person name="Honoki R."/>
            <person name="Miyazaki D."/>
            <person name="Mochizuki H."/>
            <person name="Umetsu J."/>
            <person name="Higashi K."/>
            <person name="Shibata D."/>
            <person name="Kamiya Y."/>
            <person name="Sato N."/>
            <person name="Nakamura Y."/>
            <person name="Tabata S."/>
            <person name="Ida S."/>
            <person name="Kurokawa K."/>
            <person name="Ohta H."/>
        </authorList>
    </citation>
    <scope>NUCLEOTIDE SEQUENCE [LARGE SCALE GENOMIC DNA]</scope>
    <source>
        <strain evidence="2 3">NIES-2285</strain>
    </source>
</reference>
<accession>A0A1Y1INP3</accession>
<keyword evidence="3" id="KW-1185">Reference proteome</keyword>
<feature type="compositionally biased region" description="Basic and acidic residues" evidence="1">
    <location>
        <begin position="293"/>
        <end position="302"/>
    </location>
</feature>
<evidence type="ECO:0000313" key="3">
    <source>
        <dbReference type="Proteomes" id="UP000054558"/>
    </source>
</evidence>
<name>A0A1Y1INP3_KLENI</name>
<feature type="compositionally biased region" description="Basic and acidic residues" evidence="1">
    <location>
        <begin position="114"/>
        <end position="133"/>
    </location>
</feature>
<feature type="compositionally biased region" description="Polar residues" evidence="1">
    <location>
        <begin position="142"/>
        <end position="162"/>
    </location>
</feature>
<feature type="compositionally biased region" description="Basic and acidic residues" evidence="1">
    <location>
        <begin position="172"/>
        <end position="181"/>
    </location>
</feature>
<gene>
    <name evidence="2" type="ORF">KFL_005560070</name>
</gene>
<dbReference type="EMBL" id="DF237505">
    <property type="protein sequence ID" value="GAQ89728.1"/>
    <property type="molecule type" value="Genomic_DNA"/>
</dbReference>
<feature type="compositionally biased region" description="Basic and acidic residues" evidence="1">
    <location>
        <begin position="208"/>
        <end position="220"/>
    </location>
</feature>
<feature type="region of interest" description="Disordered" evidence="1">
    <location>
        <begin position="81"/>
        <end position="339"/>
    </location>
</feature>
<dbReference type="AlphaFoldDB" id="A0A1Y1INP3"/>
<dbReference type="Proteomes" id="UP000054558">
    <property type="component" value="Unassembled WGS sequence"/>
</dbReference>
<protein>
    <submittedName>
        <fullName evidence="2">Uncharacterized protein</fullName>
    </submittedName>
</protein>
<evidence type="ECO:0000313" key="2">
    <source>
        <dbReference type="EMBL" id="GAQ89728.1"/>
    </source>
</evidence>